<evidence type="ECO:0000313" key="3">
    <source>
        <dbReference type="EMBL" id="MFC0081765.1"/>
    </source>
</evidence>
<organism evidence="3 4">
    <name type="scientific">Aciditerrimonas ferrireducens</name>
    <dbReference type="NCBI Taxonomy" id="667306"/>
    <lineage>
        <taxon>Bacteria</taxon>
        <taxon>Bacillati</taxon>
        <taxon>Actinomycetota</taxon>
        <taxon>Acidimicrobiia</taxon>
        <taxon>Acidimicrobiales</taxon>
        <taxon>Acidimicrobiaceae</taxon>
        <taxon>Aciditerrimonas</taxon>
    </lineage>
</organism>
<feature type="region of interest" description="Disordered" evidence="1">
    <location>
        <begin position="55"/>
        <end position="101"/>
    </location>
</feature>
<gene>
    <name evidence="3" type="ORF">ACFFRE_06355</name>
</gene>
<dbReference type="Pfam" id="PF09723">
    <property type="entry name" value="Zn_ribbon_8"/>
    <property type="match status" value="1"/>
</dbReference>
<evidence type="ECO:0000256" key="1">
    <source>
        <dbReference type="SAM" id="MobiDB-lite"/>
    </source>
</evidence>
<dbReference type="SMART" id="SM00834">
    <property type="entry name" value="CxxC_CXXC_SSSS"/>
    <property type="match status" value="1"/>
</dbReference>
<dbReference type="PANTHER" id="PTHR34404">
    <property type="entry name" value="REGULATORY PROTEIN, FMDB FAMILY"/>
    <property type="match status" value="1"/>
</dbReference>
<evidence type="ECO:0000259" key="2">
    <source>
        <dbReference type="SMART" id="SM00834"/>
    </source>
</evidence>
<sequence>MPTYEYVCTACGQHLEVVQSFADEPLRTCPACAGSLKKVFSPIGIVFKGSGFYKTDSRGGSASAAPAKSSADGAGASTSSSGESGSSTATGSTSGSAASAS</sequence>
<keyword evidence="4" id="KW-1185">Reference proteome</keyword>
<dbReference type="Proteomes" id="UP001589788">
    <property type="component" value="Unassembled WGS sequence"/>
</dbReference>
<dbReference type="PANTHER" id="PTHR34404:SF2">
    <property type="entry name" value="CONSERVED SERINE RICH PROTEIN"/>
    <property type="match status" value="1"/>
</dbReference>
<dbReference type="EMBL" id="JBHLYQ010000047">
    <property type="protein sequence ID" value="MFC0081765.1"/>
    <property type="molecule type" value="Genomic_DNA"/>
</dbReference>
<protein>
    <submittedName>
        <fullName evidence="3">FmdB family zinc ribbon protein</fullName>
    </submittedName>
</protein>
<proteinExistence type="predicted"/>
<reference evidence="3 4" key="1">
    <citation type="submission" date="2024-09" db="EMBL/GenBank/DDBJ databases">
        <authorList>
            <person name="Sun Q."/>
            <person name="Mori K."/>
        </authorList>
    </citation>
    <scope>NUCLEOTIDE SEQUENCE [LARGE SCALE GENOMIC DNA]</scope>
    <source>
        <strain evidence="3 4">JCM 15389</strain>
    </source>
</reference>
<evidence type="ECO:0000313" key="4">
    <source>
        <dbReference type="Proteomes" id="UP001589788"/>
    </source>
</evidence>
<dbReference type="InterPro" id="IPR013429">
    <property type="entry name" value="Regulatory_FmdB_Zinc_ribbon"/>
</dbReference>
<dbReference type="NCBIfam" id="TIGR02605">
    <property type="entry name" value="CxxC_CxxC_SSSS"/>
    <property type="match status" value="1"/>
</dbReference>
<dbReference type="RefSeq" id="WP_248105744.1">
    <property type="nucleotide sequence ID" value="NZ_JAKHEX010000003.1"/>
</dbReference>
<feature type="domain" description="Putative regulatory protein FmdB zinc ribbon" evidence="2">
    <location>
        <begin position="1"/>
        <end position="41"/>
    </location>
</feature>
<name>A0ABV6C251_9ACTN</name>
<comment type="caution">
    <text evidence="3">The sequence shown here is derived from an EMBL/GenBank/DDBJ whole genome shotgun (WGS) entry which is preliminary data.</text>
</comment>
<accession>A0ABV6C251</accession>
<feature type="compositionally biased region" description="Low complexity" evidence="1">
    <location>
        <begin position="58"/>
        <end position="101"/>
    </location>
</feature>